<organism evidence="1">
    <name type="scientific">Planktothricoides raciborskii GIHE-MW2</name>
    <dbReference type="NCBI Taxonomy" id="2792601"/>
    <lineage>
        <taxon>Bacteria</taxon>
        <taxon>Bacillati</taxon>
        <taxon>Cyanobacteriota</taxon>
        <taxon>Cyanophyceae</taxon>
        <taxon>Oscillatoriophycideae</taxon>
        <taxon>Oscillatoriales</taxon>
        <taxon>Oscillatoriaceae</taxon>
        <taxon>Planktothricoides</taxon>
    </lineage>
</organism>
<gene>
    <name evidence="1" type="ORF">ABWT76_003549</name>
</gene>
<accession>A0AAU8J6Z6</accession>
<reference evidence="1" key="1">
    <citation type="submission" date="2024-07" db="EMBL/GenBank/DDBJ databases">
        <authorList>
            <person name="Kim Y.J."/>
            <person name="Jeong J.Y."/>
        </authorList>
    </citation>
    <scope>NUCLEOTIDE SEQUENCE</scope>
    <source>
        <strain evidence="1">GIHE-MW2</strain>
    </source>
</reference>
<dbReference type="SUPFAM" id="SSF143011">
    <property type="entry name" value="RelE-like"/>
    <property type="match status" value="1"/>
</dbReference>
<dbReference type="Gene3D" id="3.30.2310.20">
    <property type="entry name" value="RelE-like"/>
    <property type="match status" value="1"/>
</dbReference>
<dbReference type="AlphaFoldDB" id="A0AAU8J6Z6"/>
<evidence type="ECO:0000313" key="1">
    <source>
        <dbReference type="EMBL" id="XCM34906.1"/>
    </source>
</evidence>
<sequence>MTVFLVIWSLVHLFLPTYLTMIKDFKNKRLAAFFREGNNKGIPKEFEKRIRVRLEALDSASCLDDLKIPGYNLHELKGDRKETWSIALSGNWRITFKFEQGKGEAFGQNTFLFVS</sequence>
<dbReference type="RefSeq" id="WP_199318032.1">
    <property type="nucleotide sequence ID" value="NZ_CP159837.1"/>
</dbReference>
<dbReference type="InterPro" id="IPR035093">
    <property type="entry name" value="RelE/ParE_toxin_dom_sf"/>
</dbReference>
<dbReference type="InterPro" id="IPR007711">
    <property type="entry name" value="HigB-1"/>
</dbReference>
<dbReference type="Pfam" id="PF05015">
    <property type="entry name" value="HigB-like_toxin"/>
    <property type="match status" value="1"/>
</dbReference>
<dbReference type="EMBL" id="CP159837">
    <property type="protein sequence ID" value="XCM34906.1"/>
    <property type="molecule type" value="Genomic_DNA"/>
</dbReference>
<dbReference type="PANTHER" id="PTHR40266:SF2">
    <property type="entry name" value="TOXIN HIGB-1"/>
    <property type="match status" value="1"/>
</dbReference>
<proteinExistence type="predicted"/>
<protein>
    <submittedName>
        <fullName evidence="1">Type II toxin-antitoxin system RelE/ParE family toxin</fullName>
    </submittedName>
</protein>
<name>A0AAU8J6Z6_9CYAN</name>
<dbReference type="PANTHER" id="PTHR40266">
    <property type="entry name" value="TOXIN HIGB-1"/>
    <property type="match status" value="1"/>
</dbReference>